<evidence type="ECO:0000313" key="2">
    <source>
        <dbReference type="Proteomes" id="UP000017559"/>
    </source>
</evidence>
<keyword evidence="2" id="KW-1185">Reference proteome</keyword>
<organism evidence="1 2">
    <name type="scientific">Moniliophthora roreri (strain MCA 2997)</name>
    <name type="common">Cocoa frosty pod rot fungus</name>
    <name type="synonym">Crinipellis roreri</name>
    <dbReference type="NCBI Taxonomy" id="1381753"/>
    <lineage>
        <taxon>Eukaryota</taxon>
        <taxon>Fungi</taxon>
        <taxon>Dikarya</taxon>
        <taxon>Basidiomycota</taxon>
        <taxon>Agaricomycotina</taxon>
        <taxon>Agaricomycetes</taxon>
        <taxon>Agaricomycetidae</taxon>
        <taxon>Agaricales</taxon>
        <taxon>Marasmiineae</taxon>
        <taxon>Marasmiaceae</taxon>
        <taxon>Moniliophthora</taxon>
    </lineage>
</organism>
<dbReference type="KEGG" id="mrr:Moror_6586"/>
<dbReference type="InterPro" id="IPR032675">
    <property type="entry name" value="LRR_dom_sf"/>
</dbReference>
<dbReference type="AlphaFoldDB" id="V2XCT4"/>
<dbReference type="SUPFAM" id="SSF52047">
    <property type="entry name" value="RNI-like"/>
    <property type="match status" value="1"/>
</dbReference>
<proteinExistence type="predicted"/>
<sequence>MTWILERRNSFHSKALNPLTFDRANGGKPTKSQFPIFVKLPVELYHAVTNHISSVDLEALAMVDHDCRQLVRSVQFVDVTMNYSVSSLALLEALLQEISTGSQQSSQTIGPCIRRVKVDLGPPLLDDACLDTFPLIFGSLASTRRNRDATFEDIQGAYLAALAVVMKHGLPNVQSLEWESRGVSTPELMECITASTVRHLSLSHFVIDSSLRTDLGSRMGWALESLVLNVEMGDFMVDQEGYSCFATELLRCVSRTLRNLSWKGGRHSQRRRVEHSFGEDIPDFPLLHTLLLDGIRMKDGSILLAFLSPKSRIRSLTIDCMDGVTAAFLSTRGHIATLERFDWTGQSQVFEQEVLSFLSDNNQLCSFDASSPQPHPWMEECLFPIITSNFRHLTALHLVWQTSYIPESALQAISRLTSLKGLWLSCGHQLGWSHEWKVDHSLLCSTLCNLTRLEKLVLTRDSYEVKGHPLLDCSIERYYVNRVLPQSVVFTDFLLPDELALLDKFFGLTQDGNLPFEQARALHTKLLKAAWERWHQMKMVDIGYQYAAVFPKLEWCFVGQYTMTIERERADDRIVLDHMSRNEVPYLWRQNL</sequence>
<dbReference type="Gene3D" id="3.80.10.10">
    <property type="entry name" value="Ribonuclease Inhibitor"/>
    <property type="match status" value="1"/>
</dbReference>
<dbReference type="EMBL" id="AWSO01000038">
    <property type="protein sequence ID" value="ESK97008.1"/>
    <property type="molecule type" value="Genomic_DNA"/>
</dbReference>
<dbReference type="OrthoDB" id="3257981at2759"/>
<comment type="caution">
    <text evidence="1">The sequence shown here is derived from an EMBL/GenBank/DDBJ whole genome shotgun (WGS) entry which is preliminary data.</text>
</comment>
<evidence type="ECO:0000313" key="1">
    <source>
        <dbReference type="EMBL" id="ESK97008.1"/>
    </source>
</evidence>
<evidence type="ECO:0008006" key="3">
    <source>
        <dbReference type="Google" id="ProtNLM"/>
    </source>
</evidence>
<protein>
    <recommendedName>
        <fullName evidence="3">F-box domain-containing protein</fullName>
    </recommendedName>
</protein>
<dbReference type="Proteomes" id="UP000017559">
    <property type="component" value="Unassembled WGS sequence"/>
</dbReference>
<reference evidence="1 2" key="1">
    <citation type="journal article" date="2014" name="BMC Genomics">
        <title>Genome and secretome analysis of the hemibiotrophic fungal pathogen, Moniliophthora roreri, which causes frosty pod rot disease of cacao: mechanisms of the biotrophic and necrotrophic phases.</title>
        <authorList>
            <person name="Meinhardt L.W."/>
            <person name="Costa G.G.L."/>
            <person name="Thomazella D.P.T."/>
            <person name="Teixeira P.J.P.L."/>
            <person name="Carazzolle M.F."/>
            <person name="Schuster S.C."/>
            <person name="Carlson J.E."/>
            <person name="Guiltinan M.J."/>
            <person name="Mieczkowski P."/>
            <person name="Farmer A."/>
            <person name="Ramaraj T."/>
            <person name="Crozier J."/>
            <person name="Davis R.E."/>
            <person name="Shao J."/>
            <person name="Melnick R.L."/>
            <person name="Pereira G.A.G."/>
            <person name="Bailey B.A."/>
        </authorList>
    </citation>
    <scope>NUCLEOTIDE SEQUENCE [LARGE SCALE GENOMIC DNA]</scope>
    <source>
        <strain evidence="1 2">MCA 2997</strain>
    </source>
</reference>
<name>V2XCT4_MONRO</name>
<gene>
    <name evidence="1" type="ORF">Moror_6586</name>
</gene>
<dbReference type="HOGENOM" id="CLU_027349_1_0_1"/>
<accession>V2XCT4</accession>